<dbReference type="InterPro" id="IPR004737">
    <property type="entry name" value="NO3_transporter_NarK/NarU-like"/>
</dbReference>
<dbReference type="GO" id="GO:0015113">
    <property type="term" value="F:nitrite transmembrane transporter activity"/>
    <property type="evidence" value="ECO:0007669"/>
    <property type="project" value="InterPro"/>
</dbReference>
<evidence type="ECO:0000313" key="12">
    <source>
        <dbReference type="Proteomes" id="UP001324427"/>
    </source>
</evidence>
<gene>
    <name evidence="11" type="ORF">LTR36_007715</name>
</gene>
<feature type="transmembrane region" description="Helical" evidence="8">
    <location>
        <begin position="151"/>
        <end position="172"/>
    </location>
</feature>
<evidence type="ECO:0000256" key="9">
    <source>
        <dbReference type="SAM" id="MobiDB-lite"/>
    </source>
</evidence>
<evidence type="ECO:0000313" key="11">
    <source>
        <dbReference type="EMBL" id="KAK4549256.1"/>
    </source>
</evidence>
<evidence type="ECO:0000256" key="6">
    <source>
        <dbReference type="ARBA" id="ARBA00023063"/>
    </source>
</evidence>
<keyword evidence="8" id="KW-1003">Cell membrane</keyword>
<accession>A0AAV9JU67</accession>
<evidence type="ECO:0000256" key="4">
    <source>
        <dbReference type="ARBA" id="ARBA00022692"/>
    </source>
</evidence>
<keyword evidence="4 8" id="KW-0812">Transmembrane</keyword>
<evidence type="ECO:0000259" key="10">
    <source>
        <dbReference type="PROSITE" id="PS50850"/>
    </source>
</evidence>
<feature type="domain" description="Major facilitator superfamily (MFS) profile" evidence="10">
    <location>
        <begin position="1"/>
        <end position="462"/>
    </location>
</feature>
<dbReference type="Pfam" id="PF07690">
    <property type="entry name" value="MFS_1"/>
    <property type="match status" value="1"/>
</dbReference>
<evidence type="ECO:0000256" key="2">
    <source>
        <dbReference type="ARBA" id="ARBA00008432"/>
    </source>
</evidence>
<feature type="transmembrane region" description="Helical" evidence="8">
    <location>
        <begin position="406"/>
        <end position="428"/>
    </location>
</feature>
<feature type="transmembrane region" description="Helical" evidence="8">
    <location>
        <begin position="440"/>
        <end position="460"/>
    </location>
</feature>
<keyword evidence="6 8" id="KW-0534">Nitrate assimilation</keyword>
<dbReference type="InterPro" id="IPR011701">
    <property type="entry name" value="MFS"/>
</dbReference>
<dbReference type="NCBIfam" id="TIGR00886">
    <property type="entry name" value="2A0108"/>
    <property type="match status" value="1"/>
</dbReference>
<reference evidence="11 12" key="1">
    <citation type="submission" date="2021-11" db="EMBL/GenBank/DDBJ databases">
        <title>Black yeast isolated from Biological Soil Crust.</title>
        <authorList>
            <person name="Kurbessoian T."/>
        </authorList>
    </citation>
    <scope>NUCLEOTIDE SEQUENCE [LARGE SCALE GENOMIC DNA]</scope>
    <source>
        <strain evidence="11 12">CCFEE 5522</strain>
    </source>
</reference>
<evidence type="ECO:0000256" key="8">
    <source>
        <dbReference type="RuleBase" id="RU366033"/>
    </source>
</evidence>
<dbReference type="PROSITE" id="PS50850">
    <property type="entry name" value="MFS"/>
    <property type="match status" value="1"/>
</dbReference>
<dbReference type="InterPro" id="IPR020846">
    <property type="entry name" value="MFS_dom"/>
</dbReference>
<feature type="region of interest" description="Disordered" evidence="9">
    <location>
        <begin position="209"/>
        <end position="231"/>
    </location>
</feature>
<feature type="transmembrane region" description="Helical" evidence="8">
    <location>
        <begin position="80"/>
        <end position="100"/>
    </location>
</feature>
<feature type="transmembrane region" description="Helical" evidence="8">
    <location>
        <begin position="20"/>
        <end position="42"/>
    </location>
</feature>
<dbReference type="Proteomes" id="UP001324427">
    <property type="component" value="Unassembled WGS sequence"/>
</dbReference>
<dbReference type="AlphaFoldDB" id="A0AAV9JU67"/>
<keyword evidence="5 8" id="KW-1133">Transmembrane helix</keyword>
<dbReference type="InterPro" id="IPR044772">
    <property type="entry name" value="NO3_transporter"/>
</dbReference>
<proteinExistence type="inferred from homology"/>
<comment type="similarity">
    <text evidence="2 8">Belongs to the major facilitator superfamily. Nitrate/nitrite porter (TC 2.A.1.8) family.</text>
</comment>
<evidence type="ECO:0000256" key="3">
    <source>
        <dbReference type="ARBA" id="ARBA00022448"/>
    </source>
</evidence>
<dbReference type="GO" id="GO:0042128">
    <property type="term" value="P:nitrate assimilation"/>
    <property type="evidence" value="ECO:0007669"/>
    <property type="project" value="UniProtKB-UniRule"/>
</dbReference>
<dbReference type="GO" id="GO:0015112">
    <property type="term" value="F:nitrate transmembrane transporter activity"/>
    <property type="evidence" value="ECO:0007669"/>
    <property type="project" value="UniProtKB-UniRule"/>
</dbReference>
<feature type="transmembrane region" description="Helical" evidence="8">
    <location>
        <begin position="112"/>
        <end position="131"/>
    </location>
</feature>
<keyword evidence="12" id="KW-1185">Reference proteome</keyword>
<evidence type="ECO:0000256" key="5">
    <source>
        <dbReference type="ARBA" id="ARBA00022989"/>
    </source>
</evidence>
<feature type="transmembrane region" description="Helical" evidence="8">
    <location>
        <begin position="54"/>
        <end position="74"/>
    </location>
</feature>
<organism evidence="11 12">
    <name type="scientific">Oleoguttula mirabilis</name>
    <dbReference type="NCBI Taxonomy" id="1507867"/>
    <lineage>
        <taxon>Eukaryota</taxon>
        <taxon>Fungi</taxon>
        <taxon>Dikarya</taxon>
        <taxon>Ascomycota</taxon>
        <taxon>Pezizomycotina</taxon>
        <taxon>Dothideomycetes</taxon>
        <taxon>Dothideomycetidae</taxon>
        <taxon>Mycosphaerellales</taxon>
        <taxon>Teratosphaeriaceae</taxon>
        <taxon>Oleoguttula</taxon>
    </lineage>
</organism>
<comment type="caution">
    <text evidence="11">The sequence shown here is derived from an EMBL/GenBank/DDBJ whole genome shotgun (WGS) entry which is preliminary data.</text>
</comment>
<dbReference type="InterPro" id="IPR036259">
    <property type="entry name" value="MFS_trans_sf"/>
</dbReference>
<keyword evidence="7 8" id="KW-0472">Membrane</keyword>
<dbReference type="PANTHER" id="PTHR23515">
    <property type="entry name" value="HIGH-AFFINITY NITRATE TRANSPORTER 2.3"/>
    <property type="match status" value="1"/>
</dbReference>
<dbReference type="EMBL" id="JAVFHQ010000005">
    <property type="protein sequence ID" value="KAK4549256.1"/>
    <property type="molecule type" value="Genomic_DNA"/>
</dbReference>
<protein>
    <recommendedName>
        <fullName evidence="8">Nitrate/nitrite transporter</fullName>
    </recommendedName>
</protein>
<keyword evidence="3 8" id="KW-0813">Transport</keyword>
<name>A0AAV9JU67_9PEZI</name>
<evidence type="ECO:0000256" key="1">
    <source>
        <dbReference type="ARBA" id="ARBA00004141"/>
    </source>
</evidence>
<dbReference type="SUPFAM" id="SSF103473">
    <property type="entry name" value="MFS general substrate transporter"/>
    <property type="match status" value="1"/>
</dbReference>
<feature type="transmembrane region" description="Helical" evidence="8">
    <location>
        <begin position="373"/>
        <end position="394"/>
    </location>
</feature>
<comment type="caution">
    <text evidence="8">Lacks conserved residue(s) required for the propagation of feature annotation.</text>
</comment>
<comment type="subcellular location">
    <subcellularLocation>
        <location evidence="8">Cell membrane</location>
        <topology evidence="8">Multi-pass membrane protein</topology>
    </subcellularLocation>
    <subcellularLocation>
        <location evidence="1">Membrane</location>
        <topology evidence="1">Multi-pass membrane protein</topology>
    </subcellularLocation>
</comment>
<dbReference type="Gene3D" id="1.20.1250.20">
    <property type="entry name" value="MFS general substrate transporter like domains"/>
    <property type="match status" value="2"/>
</dbReference>
<sequence>MAAYAFPPLLSDVIKKDMNLTTVQIANSNIIALVATLLVRLVAGPACDRFGPRYTFAGCLLIGAIPTFLAGTAFNVNELYALRFFIGILGGSFVPCQVWTTGFYDKNIVGTANSLTAGLGNAGGGITYFVMPAVYKSLVSEGLSPHNAWRVAFICPGILIVAVAIALVLLCPDTPTGKWADRQQAAENNLRQHEVQGVVVDIPGAVTEDHKRSEAGTDSPSGLSDEEKKLDQTRGTFGDHEAHLGEQQMFDTARGEVVQKPSFGEILRVIATPQVIVTGACYFCTFGAELSINSILGTYYGARFKFLGLQGAGNWAAMFGLMNVVCRPLGGVVSDLAYHRSGSVWAKKILLHTYSIIMGVFLIAIGVSDPRSLYTLVLLIGIGLTFFLEGANGLNYSLVPHVLPNANGIVSGFTGACGNLGGIVFAIIFRYQGKDWPKAFWIIGVIAIAINLAVCWINPIPKGQIGGR</sequence>
<evidence type="ECO:0000256" key="7">
    <source>
        <dbReference type="ARBA" id="ARBA00023136"/>
    </source>
</evidence>
<dbReference type="GO" id="GO:0005886">
    <property type="term" value="C:plasma membrane"/>
    <property type="evidence" value="ECO:0007669"/>
    <property type="project" value="UniProtKB-SubCell"/>
</dbReference>
<feature type="transmembrane region" description="Helical" evidence="8">
    <location>
        <begin position="349"/>
        <end position="367"/>
    </location>
</feature>